<reference evidence="3 4" key="1">
    <citation type="submission" date="2020-08" db="EMBL/GenBank/DDBJ databases">
        <title>Genomic Encyclopedia of Type Strains, Phase IV (KMG-IV): sequencing the most valuable type-strain genomes for metagenomic binning, comparative biology and taxonomic classification.</title>
        <authorList>
            <person name="Goeker M."/>
        </authorList>
    </citation>
    <scope>NUCLEOTIDE SEQUENCE [LARGE SCALE GENOMIC DNA]</scope>
    <source>
        <strain evidence="3 4">DSM 105434</strain>
    </source>
</reference>
<organism evidence="3 4">
    <name type="scientific">Deinococcus metallilatus</name>
    <dbReference type="NCBI Taxonomy" id="1211322"/>
    <lineage>
        <taxon>Bacteria</taxon>
        <taxon>Thermotogati</taxon>
        <taxon>Deinococcota</taxon>
        <taxon>Deinococci</taxon>
        <taxon>Deinococcales</taxon>
        <taxon>Deinococcaceae</taxon>
        <taxon>Deinococcus</taxon>
    </lineage>
</organism>
<evidence type="ECO:0000313" key="4">
    <source>
        <dbReference type="Proteomes" id="UP000536909"/>
    </source>
</evidence>
<keyword evidence="4" id="KW-1185">Reference proteome</keyword>
<gene>
    <name evidence="3" type="ORF">HNQ10_002294</name>
</gene>
<accession>A0ABR6MVR1</accession>
<name>A0ABR6MVR1_9DEIO</name>
<comment type="caution">
    <text evidence="3">The sequence shown here is derived from an EMBL/GenBank/DDBJ whole genome shotgun (WGS) entry which is preliminary data.</text>
</comment>
<protein>
    <submittedName>
        <fullName evidence="3">VanZ family protein</fullName>
    </submittedName>
</protein>
<dbReference type="InterPro" id="IPR006976">
    <property type="entry name" value="VanZ-like"/>
</dbReference>
<keyword evidence="1" id="KW-1133">Transmembrane helix</keyword>
<proteinExistence type="predicted"/>
<evidence type="ECO:0000313" key="3">
    <source>
        <dbReference type="EMBL" id="MBB5295465.1"/>
    </source>
</evidence>
<dbReference type="NCBIfam" id="NF037970">
    <property type="entry name" value="vanZ_1"/>
    <property type="match status" value="1"/>
</dbReference>
<feature type="domain" description="VanZ-like" evidence="2">
    <location>
        <begin position="44"/>
        <end position="112"/>
    </location>
</feature>
<keyword evidence="1" id="KW-0812">Transmembrane</keyword>
<dbReference type="Proteomes" id="UP000536909">
    <property type="component" value="Unassembled WGS sequence"/>
</dbReference>
<evidence type="ECO:0000259" key="2">
    <source>
        <dbReference type="Pfam" id="PF04892"/>
    </source>
</evidence>
<keyword evidence="1" id="KW-0472">Membrane</keyword>
<feature type="transmembrane region" description="Helical" evidence="1">
    <location>
        <begin position="12"/>
        <end position="30"/>
    </location>
</feature>
<dbReference type="EMBL" id="JACHFV010000007">
    <property type="protein sequence ID" value="MBB5295465.1"/>
    <property type="molecule type" value="Genomic_DNA"/>
</dbReference>
<sequence>MTRRSALWGRGQPFWWLPALAVMAAIWWLSSESDTPGPPLVHPLDWAAHFTAYLALGYSLGRATGQRGLALVLAVWFGASDEVHQAFVPGREAGLTDWLFDLAGAWLGAFLATRGQPNREHVAVLSDRPR</sequence>
<dbReference type="Pfam" id="PF04892">
    <property type="entry name" value="VanZ"/>
    <property type="match status" value="1"/>
</dbReference>
<evidence type="ECO:0000256" key="1">
    <source>
        <dbReference type="SAM" id="Phobius"/>
    </source>
</evidence>